<accession>A0A2I2F910</accession>
<feature type="compositionally biased region" description="Polar residues" evidence="1">
    <location>
        <begin position="125"/>
        <end position="135"/>
    </location>
</feature>
<dbReference type="GeneID" id="36526089"/>
<protein>
    <recommendedName>
        <fullName evidence="4">Thioredoxin-like protein</fullName>
    </recommendedName>
</protein>
<feature type="compositionally biased region" description="Low complexity" evidence="1">
    <location>
        <begin position="185"/>
        <end position="198"/>
    </location>
</feature>
<reference evidence="2 3" key="1">
    <citation type="submission" date="2017-12" db="EMBL/GenBank/DDBJ databases">
        <authorList>
            <consortium name="DOE Joint Genome Institute"/>
            <person name="Haridas S."/>
            <person name="Kjaerbolling I."/>
            <person name="Vesth T.C."/>
            <person name="Frisvad J.C."/>
            <person name="Nybo J.L."/>
            <person name="Theobald S."/>
            <person name="Kuo A."/>
            <person name="Bowyer P."/>
            <person name="Matsuda Y."/>
            <person name="Mondo S."/>
            <person name="Lyhne E.K."/>
            <person name="Kogle M.E."/>
            <person name="Clum A."/>
            <person name="Lipzen A."/>
            <person name="Salamov A."/>
            <person name="Ngan C.Y."/>
            <person name="Daum C."/>
            <person name="Chiniquy J."/>
            <person name="Barry K."/>
            <person name="LaButti K."/>
            <person name="Simmons B.A."/>
            <person name="Magnuson J.K."/>
            <person name="Mortensen U.H."/>
            <person name="Larsen T.O."/>
            <person name="Grigoriev I.V."/>
            <person name="Baker S.E."/>
            <person name="Andersen M.R."/>
            <person name="Nordberg H.P."/>
            <person name="Cantor M.N."/>
            <person name="Hua S.X."/>
        </authorList>
    </citation>
    <scope>NUCLEOTIDE SEQUENCE [LARGE SCALE GENOMIC DNA]</scope>
    <source>
        <strain evidence="2 3">CBS 102.13</strain>
    </source>
</reference>
<dbReference type="SUPFAM" id="SSF52833">
    <property type="entry name" value="Thioredoxin-like"/>
    <property type="match status" value="1"/>
</dbReference>
<feature type="region of interest" description="Disordered" evidence="1">
    <location>
        <begin position="99"/>
        <end position="307"/>
    </location>
</feature>
<dbReference type="RefSeq" id="XP_024671121.1">
    <property type="nucleotide sequence ID" value="XM_024818929.1"/>
</dbReference>
<evidence type="ECO:0000313" key="2">
    <source>
        <dbReference type="EMBL" id="PLB37109.1"/>
    </source>
</evidence>
<dbReference type="OrthoDB" id="9932926at2759"/>
<feature type="compositionally biased region" description="Low complexity" evidence="1">
    <location>
        <begin position="101"/>
        <end position="124"/>
    </location>
</feature>
<name>A0A2I2F910_ASPCN</name>
<sequence length="379" mass="39173">MSDSTLYLYTSLTAGSSHIITATSRLETILKANKLPFRALDVATDDAARKLWGRRSKGKKLPGLVKFGNVVGDLEEIEEWNEYGELRMQIESVEDFGDSLPATSYPTTSAATTSTSAAAPASAPKQSTIKIQNPPSKEEHKEASIPPALRQAGEEAAAKAKQLSSSPAPAAPTPAAAVVDEKSEVSASKVEQSSSSPAPAAPADPTPAAAPAAAKIPEDGKKTEEEPNRTAQAAPTDAQTATESEQGAAASTTVRREKSSVAPPEINSSSSPKGGPESTPAEVGEAVGEEEAVGGEGKGGMGVSRPQRPRLVPEIAAESSANFHADSAQALGLVQHHRGSIVSATSPEEKKKVAQDLRTSVSGGQAEDVMAARVQEARI</sequence>
<evidence type="ECO:0000256" key="1">
    <source>
        <dbReference type="SAM" id="MobiDB-lite"/>
    </source>
</evidence>
<keyword evidence="3" id="KW-1185">Reference proteome</keyword>
<evidence type="ECO:0000313" key="3">
    <source>
        <dbReference type="Proteomes" id="UP000234585"/>
    </source>
</evidence>
<dbReference type="InterPro" id="IPR036249">
    <property type="entry name" value="Thioredoxin-like_sf"/>
</dbReference>
<feature type="compositionally biased region" description="Low complexity" evidence="1">
    <location>
        <begin position="159"/>
        <end position="178"/>
    </location>
</feature>
<dbReference type="Gene3D" id="3.40.30.10">
    <property type="entry name" value="Glutaredoxin"/>
    <property type="match status" value="1"/>
</dbReference>
<feature type="compositionally biased region" description="Polar residues" evidence="1">
    <location>
        <begin position="243"/>
        <end position="253"/>
    </location>
</feature>
<feature type="compositionally biased region" description="Low complexity" evidence="1">
    <location>
        <begin position="230"/>
        <end position="242"/>
    </location>
</feature>
<dbReference type="Proteomes" id="UP000234585">
    <property type="component" value="Unassembled WGS sequence"/>
</dbReference>
<dbReference type="EMBL" id="KZ559145">
    <property type="protein sequence ID" value="PLB37109.1"/>
    <property type="molecule type" value="Genomic_DNA"/>
</dbReference>
<feature type="compositionally biased region" description="Basic and acidic residues" evidence="1">
    <location>
        <begin position="216"/>
        <end position="228"/>
    </location>
</feature>
<proteinExistence type="predicted"/>
<evidence type="ECO:0008006" key="4">
    <source>
        <dbReference type="Google" id="ProtNLM"/>
    </source>
</evidence>
<dbReference type="STRING" id="41067.A0A2I2F910"/>
<organism evidence="2 3">
    <name type="scientific">Aspergillus candidus</name>
    <dbReference type="NCBI Taxonomy" id="41067"/>
    <lineage>
        <taxon>Eukaryota</taxon>
        <taxon>Fungi</taxon>
        <taxon>Dikarya</taxon>
        <taxon>Ascomycota</taxon>
        <taxon>Pezizomycotina</taxon>
        <taxon>Eurotiomycetes</taxon>
        <taxon>Eurotiomycetidae</taxon>
        <taxon>Eurotiales</taxon>
        <taxon>Aspergillaceae</taxon>
        <taxon>Aspergillus</taxon>
        <taxon>Aspergillus subgen. Circumdati</taxon>
    </lineage>
</organism>
<dbReference type="AlphaFoldDB" id="A0A2I2F910"/>
<gene>
    <name evidence="2" type="ORF">BDW47DRAFT_39910</name>
</gene>